<dbReference type="AlphaFoldDB" id="A0A9P5RF28"/>
<accession>A0A9P5RF28</accession>
<reference evidence="1" key="1">
    <citation type="journal article" date="2020" name="Fungal Divers.">
        <title>Resolving the Mortierellaceae phylogeny through synthesis of multi-gene phylogenetics and phylogenomics.</title>
        <authorList>
            <person name="Vandepol N."/>
            <person name="Liber J."/>
            <person name="Desiro A."/>
            <person name="Na H."/>
            <person name="Kennedy M."/>
            <person name="Barry K."/>
            <person name="Grigoriev I.V."/>
            <person name="Miller A.N."/>
            <person name="O'Donnell K."/>
            <person name="Stajich J.E."/>
            <person name="Bonito G."/>
        </authorList>
    </citation>
    <scope>NUCLEOTIDE SEQUENCE</scope>
    <source>
        <strain evidence="1">NRRL 6426</strain>
    </source>
</reference>
<evidence type="ECO:0000313" key="1">
    <source>
        <dbReference type="EMBL" id="KAF9130289.1"/>
    </source>
</evidence>
<sequence>MDNKTPLLLRSFILSGTQFRQSYLELLLAAVDPLQFTKLKLINLNDVHPGYNMTRLLSTLAPFHFSAFHFSVRDKFQTLEDIRHKMIDICPEATEWSMRSYDIVPQILQELESLPNVITTLELPRPYSYHQESCVANISVLNNSAILHRFLCTSPHLVHLKNIYLNAMQFEGMDIHRRSVFGDLDHWSKCRFTNAAVTDKDAIIPGIWACRALETLHINLHGHEEDGLRSPVHSRIVFGYISIVCPNLTDLQLTVSSECRKRNTAYTKNTSQVYFTDFCMRLEGGFCLLSRLKYLTTLRLDAYSISRKSGCWPVDLNWIAAEGNKPQNRDKRRKVVAAWGDKLDIEKRLEKERLTTGARYAKALALENGDYVEEEEEEREGKRRGLAGELKNLGLYTREEWIARSEDARVHDQIQNSEPRKVQGFQYRFHGIYICHTHKQPLQRKASEETFKMDMDRKVALNHQGVELGNLELEEEMVNKRLYVILVHE</sequence>
<dbReference type="Proteomes" id="UP000748756">
    <property type="component" value="Unassembled WGS sequence"/>
</dbReference>
<proteinExistence type="predicted"/>
<organism evidence="1 2">
    <name type="scientific">Linnemannia schmuckeri</name>
    <dbReference type="NCBI Taxonomy" id="64567"/>
    <lineage>
        <taxon>Eukaryota</taxon>
        <taxon>Fungi</taxon>
        <taxon>Fungi incertae sedis</taxon>
        <taxon>Mucoromycota</taxon>
        <taxon>Mortierellomycotina</taxon>
        <taxon>Mortierellomycetes</taxon>
        <taxon>Mortierellales</taxon>
        <taxon>Mortierellaceae</taxon>
        <taxon>Linnemannia</taxon>
    </lineage>
</organism>
<dbReference type="EMBL" id="JAAAUQ010001949">
    <property type="protein sequence ID" value="KAF9130289.1"/>
    <property type="molecule type" value="Genomic_DNA"/>
</dbReference>
<evidence type="ECO:0000313" key="2">
    <source>
        <dbReference type="Proteomes" id="UP000748756"/>
    </source>
</evidence>
<keyword evidence="2" id="KW-1185">Reference proteome</keyword>
<protein>
    <submittedName>
        <fullName evidence="1">Uncharacterized protein</fullName>
    </submittedName>
</protein>
<comment type="caution">
    <text evidence="1">The sequence shown here is derived from an EMBL/GenBank/DDBJ whole genome shotgun (WGS) entry which is preliminary data.</text>
</comment>
<name>A0A9P5RF28_9FUNG</name>
<gene>
    <name evidence="1" type="ORF">BG015_004022</name>
</gene>
<dbReference type="OrthoDB" id="2347817at2759"/>